<gene>
    <name evidence="2" type="ORF">G7Z17_g12351</name>
</gene>
<protein>
    <submittedName>
        <fullName evidence="2">Uncharacterized protein</fullName>
    </submittedName>
</protein>
<organism evidence="2 3">
    <name type="scientific">Cylindrodendrum hubeiense</name>
    <dbReference type="NCBI Taxonomy" id="595255"/>
    <lineage>
        <taxon>Eukaryota</taxon>
        <taxon>Fungi</taxon>
        <taxon>Dikarya</taxon>
        <taxon>Ascomycota</taxon>
        <taxon>Pezizomycotina</taxon>
        <taxon>Sordariomycetes</taxon>
        <taxon>Hypocreomycetidae</taxon>
        <taxon>Hypocreales</taxon>
        <taxon>Nectriaceae</taxon>
        <taxon>Cylindrodendrum</taxon>
    </lineage>
</organism>
<proteinExistence type="predicted"/>
<feature type="compositionally biased region" description="Low complexity" evidence="1">
    <location>
        <begin position="24"/>
        <end position="45"/>
    </location>
</feature>
<feature type="region of interest" description="Disordered" evidence="1">
    <location>
        <begin position="1"/>
        <end position="120"/>
    </location>
</feature>
<comment type="caution">
    <text evidence="2">The sequence shown here is derived from an EMBL/GenBank/DDBJ whole genome shotgun (WGS) entry which is preliminary data.</text>
</comment>
<evidence type="ECO:0000313" key="3">
    <source>
        <dbReference type="Proteomes" id="UP000722485"/>
    </source>
</evidence>
<evidence type="ECO:0000313" key="2">
    <source>
        <dbReference type="EMBL" id="KAF7539745.1"/>
    </source>
</evidence>
<evidence type="ECO:0000256" key="1">
    <source>
        <dbReference type="SAM" id="MobiDB-lite"/>
    </source>
</evidence>
<dbReference type="EMBL" id="JAANBB010000547">
    <property type="protein sequence ID" value="KAF7539745.1"/>
    <property type="molecule type" value="Genomic_DNA"/>
</dbReference>
<accession>A0A9P5L9C2</accession>
<dbReference type="AlphaFoldDB" id="A0A9P5L9C2"/>
<name>A0A9P5L9C2_9HYPO</name>
<dbReference type="Proteomes" id="UP000722485">
    <property type="component" value="Unassembled WGS sequence"/>
</dbReference>
<reference evidence="2" key="1">
    <citation type="submission" date="2020-03" db="EMBL/GenBank/DDBJ databases">
        <title>Draft Genome Sequence of Cylindrodendrum hubeiense.</title>
        <authorList>
            <person name="Buettner E."/>
            <person name="Kellner H."/>
        </authorList>
    </citation>
    <scope>NUCLEOTIDE SEQUENCE</scope>
    <source>
        <strain evidence="2">IHI 201604</strain>
    </source>
</reference>
<sequence length="120" mass="13455">MSYRFTLPIRPRPNAPLHDHESSSTKTMSETEPIPTCGLKRSPLLSRRRSDPRGRIVTRHRLGQENSRPETGKNNIASGAPSDFDPADSNTWTANPPPFLHNDALFPLPPHEHTQDEQAV</sequence>
<keyword evidence="3" id="KW-1185">Reference proteome</keyword>
<feature type="compositionally biased region" description="Basic and acidic residues" evidence="1">
    <location>
        <begin position="110"/>
        <end position="120"/>
    </location>
</feature>